<dbReference type="AlphaFoldDB" id="A0A1F6E581"/>
<reference evidence="1 2" key="1">
    <citation type="journal article" date="2016" name="Nat. Commun.">
        <title>Thousands of microbial genomes shed light on interconnected biogeochemical processes in an aquifer system.</title>
        <authorList>
            <person name="Anantharaman K."/>
            <person name="Brown C.T."/>
            <person name="Hug L.A."/>
            <person name="Sharon I."/>
            <person name="Castelle C.J."/>
            <person name="Probst A.J."/>
            <person name="Thomas B.C."/>
            <person name="Singh A."/>
            <person name="Wilkins M.J."/>
            <person name="Karaoz U."/>
            <person name="Brodie E.L."/>
            <person name="Williams K.H."/>
            <person name="Hubbard S.S."/>
            <person name="Banfield J.F."/>
        </authorList>
    </citation>
    <scope>NUCLEOTIDE SEQUENCE [LARGE SCALE GENOMIC DNA]</scope>
</reference>
<protein>
    <recommendedName>
        <fullName evidence="3">2'-5' RNA ligase</fullName>
    </recommendedName>
</protein>
<proteinExistence type="predicted"/>
<evidence type="ECO:0000313" key="2">
    <source>
        <dbReference type="Proteomes" id="UP000176914"/>
    </source>
</evidence>
<organism evidence="1 2">
    <name type="scientific">Candidatus Kaiserbacteria bacterium RIFCSPHIGHO2_02_FULL_55_25</name>
    <dbReference type="NCBI Taxonomy" id="1798498"/>
    <lineage>
        <taxon>Bacteria</taxon>
        <taxon>Candidatus Kaiseribacteriota</taxon>
    </lineage>
</organism>
<accession>A0A1F6E581</accession>
<dbReference type="SUPFAM" id="SSF55144">
    <property type="entry name" value="LigT-like"/>
    <property type="match status" value="1"/>
</dbReference>
<dbReference type="EMBL" id="MFLL01000027">
    <property type="protein sequence ID" value="OGG68818.1"/>
    <property type="molecule type" value="Genomic_DNA"/>
</dbReference>
<sequence>MDNQDIRHQQSRLEGTPPHWVPIRGLTLLLDTPDVCLVADEANGLRRLHCDVSREAKLALFNILYGGVADSEIIRLFAGKQNFCIVPSAAYHVTALGLFSEENVHLLSARVRNAAVACLREQPGCERREFPELIDCIMESGLVTQQFSVEYEYDSFALFSTALVARLRPTLVSLEAHQSLEHARNALSSQLHERFGLPISAKLDPHVTIGYFTSLEERESFSPFLEHIQAVGSGIRSRVSFSSVSLYSYSDVTHFFRVPLP</sequence>
<evidence type="ECO:0000313" key="1">
    <source>
        <dbReference type="EMBL" id="OGG68818.1"/>
    </source>
</evidence>
<name>A0A1F6E581_9BACT</name>
<comment type="caution">
    <text evidence="1">The sequence shown here is derived from an EMBL/GenBank/DDBJ whole genome shotgun (WGS) entry which is preliminary data.</text>
</comment>
<evidence type="ECO:0008006" key="3">
    <source>
        <dbReference type="Google" id="ProtNLM"/>
    </source>
</evidence>
<dbReference type="InterPro" id="IPR009097">
    <property type="entry name" value="Cyclic_Pdiesterase"/>
</dbReference>
<dbReference type="Proteomes" id="UP000176914">
    <property type="component" value="Unassembled WGS sequence"/>
</dbReference>
<gene>
    <name evidence="1" type="ORF">A3C20_00405</name>
</gene>
<dbReference type="Gene3D" id="3.90.1140.10">
    <property type="entry name" value="Cyclic phosphodiesterase"/>
    <property type="match status" value="1"/>
</dbReference>